<dbReference type="AlphaFoldDB" id="A0A7X0P8S3"/>
<dbReference type="RefSeq" id="WP_185112918.1">
    <property type="nucleotide sequence ID" value="NZ_BAAAXY010000043.1"/>
</dbReference>
<name>A0A7X0P8S3_9ACTN</name>
<dbReference type="EMBL" id="JACHMI010000002">
    <property type="protein sequence ID" value="MBB6557336.1"/>
    <property type="molecule type" value="Genomic_DNA"/>
</dbReference>
<dbReference type="CDD" id="cd00093">
    <property type="entry name" value="HTH_XRE"/>
    <property type="match status" value="1"/>
</dbReference>
<organism evidence="2 3">
    <name type="scientific">Nonomuraea rubra</name>
    <dbReference type="NCBI Taxonomy" id="46180"/>
    <lineage>
        <taxon>Bacteria</taxon>
        <taxon>Bacillati</taxon>
        <taxon>Actinomycetota</taxon>
        <taxon>Actinomycetes</taxon>
        <taxon>Streptosporangiales</taxon>
        <taxon>Streptosporangiaceae</taxon>
        <taxon>Nonomuraea</taxon>
    </lineage>
</organism>
<dbReference type="Proteomes" id="UP000565579">
    <property type="component" value="Unassembled WGS sequence"/>
</dbReference>
<dbReference type="Pfam" id="PF12728">
    <property type="entry name" value="HTH_17"/>
    <property type="match status" value="1"/>
</dbReference>
<dbReference type="InterPro" id="IPR001387">
    <property type="entry name" value="Cro/C1-type_HTH"/>
</dbReference>
<reference evidence="2 3" key="1">
    <citation type="submission" date="2020-08" db="EMBL/GenBank/DDBJ databases">
        <title>Sequencing the genomes of 1000 actinobacteria strains.</title>
        <authorList>
            <person name="Klenk H.-P."/>
        </authorList>
    </citation>
    <scope>NUCLEOTIDE SEQUENCE [LARGE SCALE GENOMIC DNA]</scope>
    <source>
        <strain evidence="2 3">DSM 43768</strain>
    </source>
</reference>
<dbReference type="InterPro" id="IPR036388">
    <property type="entry name" value="WH-like_DNA-bd_sf"/>
</dbReference>
<gene>
    <name evidence="2" type="ORF">HD593_012226</name>
</gene>
<dbReference type="InterPro" id="IPR009061">
    <property type="entry name" value="DNA-bd_dom_put_sf"/>
</dbReference>
<dbReference type="InterPro" id="IPR041657">
    <property type="entry name" value="HTH_17"/>
</dbReference>
<comment type="caution">
    <text evidence="2">The sequence shown here is derived from an EMBL/GenBank/DDBJ whole genome shotgun (WGS) entry which is preliminary data.</text>
</comment>
<accession>A0A7X0P8S3</accession>
<dbReference type="GO" id="GO:0003677">
    <property type="term" value="F:DNA binding"/>
    <property type="evidence" value="ECO:0007669"/>
    <property type="project" value="InterPro"/>
</dbReference>
<sequence>MAEKHLTPEDLAERVGVPVSTVYQWNSRGGGPRFMRVGRYVRYKIADVSAWEESLYAEQAS</sequence>
<evidence type="ECO:0000259" key="1">
    <source>
        <dbReference type="Pfam" id="PF12728"/>
    </source>
</evidence>
<feature type="domain" description="Helix-turn-helix" evidence="1">
    <location>
        <begin position="6"/>
        <end position="53"/>
    </location>
</feature>
<keyword evidence="3" id="KW-1185">Reference proteome</keyword>
<dbReference type="SUPFAM" id="SSF46955">
    <property type="entry name" value="Putative DNA-binding domain"/>
    <property type="match status" value="1"/>
</dbReference>
<evidence type="ECO:0000313" key="2">
    <source>
        <dbReference type="EMBL" id="MBB6557336.1"/>
    </source>
</evidence>
<evidence type="ECO:0000313" key="3">
    <source>
        <dbReference type="Proteomes" id="UP000565579"/>
    </source>
</evidence>
<proteinExistence type="predicted"/>
<dbReference type="NCBIfam" id="TIGR01764">
    <property type="entry name" value="excise"/>
    <property type="match status" value="1"/>
</dbReference>
<dbReference type="Gene3D" id="1.10.10.10">
    <property type="entry name" value="Winged helix-like DNA-binding domain superfamily/Winged helix DNA-binding domain"/>
    <property type="match status" value="1"/>
</dbReference>
<dbReference type="InterPro" id="IPR010093">
    <property type="entry name" value="SinI_DNA-bd"/>
</dbReference>
<protein>
    <submittedName>
        <fullName evidence="2">Excisionase family DNA binding protein</fullName>
    </submittedName>
</protein>